<dbReference type="AlphaFoldDB" id="A0A3E4LQ86"/>
<protein>
    <recommendedName>
        <fullName evidence="3">DUF5050 domain-containing protein</fullName>
    </recommendedName>
</protein>
<evidence type="ECO:0000313" key="2">
    <source>
        <dbReference type="Proteomes" id="UP000260793"/>
    </source>
</evidence>
<sequence length="419" mass="47587">MKKRGKRQFGSRILAGIIVLSVCGCAGRVPQEKSAAIGSDYMEIYGGNTITRTGYFTNASEILYYVDFATQDAIPVCNKPDCRHLSKAEDADTECDAAIDGARVFPYKGKLLGIGEDSKGNEEIYSSDIDGSNRKVKKKLESSNMFIDEGVIAKDSFFYVATMPEVDDQENMKWISVLKKLNLDTFEATQLDSVESKDALGFQLLGGTEEYQIYSLIKDDETLFYKLDYESCESEQIELFQSGYERILPEENENSFYYLSIEGGERNLYQYDIDSRKNKLLIENEKILENAGGNIVGSDLCGKCQEGIVYWVRTWTEEREEKMFLLDHNGKIQELSMPQQLPVAGTHFYDVICATEKGMYFWYLKDFESNGFQDNVDWQAYAEWEDLVNEKSVIKNVINPRMTAMGELVDENGNPINGQ</sequence>
<dbReference type="RefSeq" id="WP_117688195.1">
    <property type="nucleotide sequence ID" value="NZ_QSQN01000018.1"/>
</dbReference>
<dbReference type="PROSITE" id="PS51257">
    <property type="entry name" value="PROKAR_LIPOPROTEIN"/>
    <property type="match status" value="1"/>
</dbReference>
<dbReference type="EMBL" id="QSQN01000018">
    <property type="protein sequence ID" value="RGK39660.1"/>
    <property type="molecule type" value="Genomic_DNA"/>
</dbReference>
<dbReference type="Proteomes" id="UP000260793">
    <property type="component" value="Unassembled WGS sequence"/>
</dbReference>
<name>A0A3E4LQ86_9FIRM</name>
<proteinExistence type="predicted"/>
<evidence type="ECO:0000313" key="1">
    <source>
        <dbReference type="EMBL" id="RGK39660.1"/>
    </source>
</evidence>
<gene>
    <name evidence="1" type="ORF">DXD17_07975</name>
</gene>
<accession>A0A3E4LQ86</accession>
<reference evidence="1 2" key="1">
    <citation type="submission" date="2018-08" db="EMBL/GenBank/DDBJ databases">
        <title>A genome reference for cultivated species of the human gut microbiota.</title>
        <authorList>
            <person name="Zou Y."/>
            <person name="Xue W."/>
            <person name="Luo G."/>
        </authorList>
    </citation>
    <scope>NUCLEOTIDE SEQUENCE [LARGE SCALE GENOMIC DNA]</scope>
    <source>
        <strain evidence="1 2">TF11-7</strain>
    </source>
</reference>
<comment type="caution">
    <text evidence="1">The sequence shown here is derived from an EMBL/GenBank/DDBJ whole genome shotgun (WGS) entry which is preliminary data.</text>
</comment>
<organism evidence="1 2">
    <name type="scientific">[Ruminococcus] lactaris</name>
    <dbReference type="NCBI Taxonomy" id="46228"/>
    <lineage>
        <taxon>Bacteria</taxon>
        <taxon>Bacillati</taxon>
        <taxon>Bacillota</taxon>
        <taxon>Clostridia</taxon>
        <taxon>Lachnospirales</taxon>
        <taxon>Lachnospiraceae</taxon>
        <taxon>Mediterraneibacter</taxon>
    </lineage>
</organism>
<evidence type="ECO:0008006" key="3">
    <source>
        <dbReference type="Google" id="ProtNLM"/>
    </source>
</evidence>